<accession>A0A1R3GJX4</accession>
<name>A0A1R3GJX4_9ROSI</name>
<comment type="caution">
    <text evidence="2">The sequence shown here is derived from an EMBL/GenBank/DDBJ whole genome shotgun (WGS) entry which is preliminary data.</text>
</comment>
<keyword evidence="3" id="KW-1185">Reference proteome</keyword>
<dbReference type="PANTHER" id="PTHR33193">
    <property type="entry name" value="DOMAIN PROTEIN, PUTATIVE (DUF3511)-RELATED"/>
    <property type="match status" value="1"/>
</dbReference>
<evidence type="ECO:0000313" key="2">
    <source>
        <dbReference type="EMBL" id="OMO58404.1"/>
    </source>
</evidence>
<dbReference type="PANTHER" id="PTHR33193:SF13">
    <property type="entry name" value="EXPRESSED PROTEIN"/>
    <property type="match status" value="1"/>
</dbReference>
<proteinExistence type="predicted"/>
<dbReference type="AlphaFoldDB" id="A0A1R3GJX4"/>
<sequence length="141" mass="16201">MADVAREMEDFKAANRTFGGEWKLERKGVYSLSTSPSSSSSSPSPANQLSSTDRSGSDPPPPPAALPAIRVTTYEDKNRYNTKNYNHYSSHNTWSVSNSELKRQRRVMRYKSYAVETKLKYSLVHGFRWMKNKYTQFVRGY</sequence>
<dbReference type="OrthoDB" id="660385at2759"/>
<evidence type="ECO:0000313" key="3">
    <source>
        <dbReference type="Proteomes" id="UP000187203"/>
    </source>
</evidence>
<dbReference type="Pfam" id="PF12023">
    <property type="entry name" value="DUF3511"/>
    <property type="match status" value="1"/>
</dbReference>
<gene>
    <name evidence="2" type="ORF">COLO4_34670</name>
</gene>
<evidence type="ECO:0000256" key="1">
    <source>
        <dbReference type="SAM" id="MobiDB-lite"/>
    </source>
</evidence>
<dbReference type="STRING" id="93759.A0A1R3GJX4"/>
<reference evidence="3" key="1">
    <citation type="submission" date="2013-09" db="EMBL/GenBank/DDBJ databases">
        <title>Corchorus olitorius genome sequencing.</title>
        <authorList>
            <person name="Alam M."/>
            <person name="Haque M.S."/>
            <person name="Islam M.S."/>
            <person name="Emdad E.M."/>
            <person name="Islam M.M."/>
            <person name="Ahmed B."/>
            <person name="Halim A."/>
            <person name="Hossen Q.M.M."/>
            <person name="Hossain M.Z."/>
            <person name="Ahmed R."/>
            <person name="Khan M.M."/>
            <person name="Islam R."/>
            <person name="Rashid M.M."/>
            <person name="Khan S.A."/>
            <person name="Rahman M.S."/>
            <person name="Alam M."/>
            <person name="Yahiya A.S."/>
            <person name="Khan M.S."/>
            <person name="Azam M.S."/>
            <person name="Haque T."/>
            <person name="Lashkar M.Z.H."/>
            <person name="Akhand A.I."/>
            <person name="Morshed G."/>
            <person name="Roy S."/>
            <person name="Uddin K.S."/>
            <person name="Rabeya T."/>
            <person name="Hossain A.S."/>
            <person name="Chowdhury A."/>
            <person name="Snigdha A.R."/>
            <person name="Mortoza M.S."/>
            <person name="Matin S.A."/>
            <person name="Hoque S.M.E."/>
            <person name="Islam M.K."/>
            <person name="Roy D.K."/>
            <person name="Haider R."/>
            <person name="Moosa M.M."/>
            <person name="Elias S.M."/>
            <person name="Hasan A.M."/>
            <person name="Jahan S."/>
            <person name="Shafiuddin M."/>
            <person name="Mahmood N."/>
            <person name="Shommy N.S."/>
        </authorList>
    </citation>
    <scope>NUCLEOTIDE SEQUENCE [LARGE SCALE GENOMIC DNA]</scope>
    <source>
        <strain evidence="3">cv. O-4</strain>
    </source>
</reference>
<dbReference type="InterPro" id="IPR021899">
    <property type="entry name" value="DUF3511"/>
</dbReference>
<organism evidence="2 3">
    <name type="scientific">Corchorus olitorius</name>
    <dbReference type="NCBI Taxonomy" id="93759"/>
    <lineage>
        <taxon>Eukaryota</taxon>
        <taxon>Viridiplantae</taxon>
        <taxon>Streptophyta</taxon>
        <taxon>Embryophyta</taxon>
        <taxon>Tracheophyta</taxon>
        <taxon>Spermatophyta</taxon>
        <taxon>Magnoliopsida</taxon>
        <taxon>eudicotyledons</taxon>
        <taxon>Gunneridae</taxon>
        <taxon>Pentapetalae</taxon>
        <taxon>rosids</taxon>
        <taxon>malvids</taxon>
        <taxon>Malvales</taxon>
        <taxon>Malvaceae</taxon>
        <taxon>Grewioideae</taxon>
        <taxon>Apeibeae</taxon>
        <taxon>Corchorus</taxon>
    </lineage>
</organism>
<dbReference type="Proteomes" id="UP000187203">
    <property type="component" value="Unassembled WGS sequence"/>
</dbReference>
<feature type="compositionally biased region" description="Low complexity" evidence="1">
    <location>
        <begin position="31"/>
        <end position="51"/>
    </location>
</feature>
<dbReference type="EMBL" id="AWUE01022423">
    <property type="protein sequence ID" value="OMO58404.1"/>
    <property type="molecule type" value="Genomic_DNA"/>
</dbReference>
<protein>
    <submittedName>
        <fullName evidence="2">Uncharacterized protein</fullName>
    </submittedName>
</protein>
<feature type="region of interest" description="Disordered" evidence="1">
    <location>
        <begin position="31"/>
        <end position="67"/>
    </location>
</feature>